<comment type="caution">
    <text evidence="1">The sequence shown here is derived from an EMBL/GenBank/DDBJ whole genome shotgun (WGS) entry which is preliminary data.</text>
</comment>
<evidence type="ECO:0000313" key="1">
    <source>
        <dbReference type="EMBL" id="MCA9376348.1"/>
    </source>
</evidence>
<protein>
    <recommendedName>
        <fullName evidence="3">Nucleoside 2-deoxyribosyltransferase</fullName>
    </recommendedName>
</protein>
<organism evidence="1 2">
    <name type="scientific">Candidatus Dojkabacteria bacterium</name>
    <dbReference type="NCBI Taxonomy" id="2099670"/>
    <lineage>
        <taxon>Bacteria</taxon>
        <taxon>Candidatus Dojkabacteria</taxon>
    </lineage>
</organism>
<reference evidence="1" key="2">
    <citation type="journal article" date="2021" name="Microbiome">
        <title>Successional dynamics and alternative stable states in a saline activated sludge microbial community over 9 years.</title>
        <authorList>
            <person name="Wang Y."/>
            <person name="Ye J."/>
            <person name="Ju F."/>
            <person name="Liu L."/>
            <person name="Boyd J.A."/>
            <person name="Deng Y."/>
            <person name="Parks D.H."/>
            <person name="Jiang X."/>
            <person name="Yin X."/>
            <person name="Woodcroft B.J."/>
            <person name="Tyson G.W."/>
            <person name="Hugenholtz P."/>
            <person name="Polz M.F."/>
            <person name="Zhang T."/>
        </authorList>
    </citation>
    <scope>NUCLEOTIDE SEQUENCE</scope>
    <source>
        <strain evidence="1">HKST-UBA17</strain>
    </source>
</reference>
<reference evidence="1" key="1">
    <citation type="submission" date="2020-04" db="EMBL/GenBank/DDBJ databases">
        <authorList>
            <person name="Zhang T."/>
        </authorList>
    </citation>
    <scope>NUCLEOTIDE SEQUENCE</scope>
    <source>
        <strain evidence="1">HKST-UBA17</strain>
    </source>
</reference>
<dbReference type="Gene3D" id="3.40.50.450">
    <property type="match status" value="1"/>
</dbReference>
<dbReference type="Proteomes" id="UP000741282">
    <property type="component" value="Unassembled WGS sequence"/>
</dbReference>
<dbReference type="AlphaFoldDB" id="A0A955I8C8"/>
<evidence type="ECO:0008006" key="3">
    <source>
        <dbReference type="Google" id="ProtNLM"/>
    </source>
</evidence>
<dbReference type="EMBL" id="JAGQLN010000001">
    <property type="protein sequence ID" value="MCA9376348.1"/>
    <property type="molecule type" value="Genomic_DNA"/>
</dbReference>
<evidence type="ECO:0000313" key="2">
    <source>
        <dbReference type="Proteomes" id="UP000741282"/>
    </source>
</evidence>
<sequence length="205" mass="24076">MYEIYKIFISKLTMRAAIFGVKYNDSLNEFRKITKKVIKKNRVHPDDSYFDSSTTADKENLDGLYKKLNKILLRSDVAIIENTDYSNGIGFIIGKAAEMKKPVLVFFKKGEENIPSVVIRSYQESNKFEFAEYTNEKDLEEIISSFLKRARKLVNTKYLFNLTPEMARYLQWDSETSGRPMVDILRELLDTKMKNDTNWQEFDKN</sequence>
<gene>
    <name evidence="1" type="ORF">KC685_00320</name>
</gene>
<accession>A0A955I8C8</accession>
<proteinExistence type="predicted"/>
<name>A0A955I8C8_9BACT</name>